<evidence type="ECO:0000313" key="3">
    <source>
        <dbReference type="EMBL" id="NJP47675.1"/>
    </source>
</evidence>
<feature type="compositionally biased region" description="Polar residues" evidence="1">
    <location>
        <begin position="16"/>
        <end position="25"/>
    </location>
</feature>
<organism evidence="3 4">
    <name type="scientific">Actinacidiphila epipremni</name>
    <dbReference type="NCBI Taxonomy" id="2053013"/>
    <lineage>
        <taxon>Bacteria</taxon>
        <taxon>Bacillati</taxon>
        <taxon>Actinomycetota</taxon>
        <taxon>Actinomycetes</taxon>
        <taxon>Kitasatosporales</taxon>
        <taxon>Streptomycetaceae</taxon>
        <taxon>Actinacidiphila</taxon>
    </lineage>
</organism>
<reference evidence="3 4" key="1">
    <citation type="submission" date="2020-03" db="EMBL/GenBank/DDBJ databases">
        <title>WGS of actinomycetes isolated from Thailand.</title>
        <authorList>
            <person name="Thawai C."/>
        </authorList>
    </citation>
    <scope>NUCLEOTIDE SEQUENCE [LARGE SCALE GENOMIC DNA]</scope>
    <source>
        <strain evidence="3 4">PRB2-1</strain>
    </source>
</reference>
<sequence>MSLRPSVEGESGLAWTKSSHSGSNNNDCVEVAWAKSSYSSNDGPECVEVAASDEVVLVRDSKDPEGPRFSFSPDAWASFLAHAATYEV</sequence>
<dbReference type="Proteomes" id="UP000734511">
    <property type="component" value="Unassembled WGS sequence"/>
</dbReference>
<feature type="region of interest" description="Disordered" evidence="1">
    <location>
        <begin position="1"/>
        <end position="25"/>
    </location>
</feature>
<dbReference type="RefSeq" id="WP_167986504.1">
    <property type="nucleotide sequence ID" value="NZ_JAATEJ010000032.1"/>
</dbReference>
<comment type="caution">
    <text evidence="3">The sequence shown here is derived from an EMBL/GenBank/DDBJ whole genome shotgun (WGS) entry which is preliminary data.</text>
</comment>
<accession>A0ABX0ZUI3</accession>
<feature type="domain" description="DUF397" evidence="2">
    <location>
        <begin position="13"/>
        <end position="31"/>
    </location>
</feature>
<gene>
    <name evidence="3" type="ORF">HCN08_30350</name>
</gene>
<evidence type="ECO:0000313" key="4">
    <source>
        <dbReference type="Proteomes" id="UP000734511"/>
    </source>
</evidence>
<feature type="domain" description="DUF397" evidence="2">
    <location>
        <begin position="32"/>
        <end position="83"/>
    </location>
</feature>
<name>A0ABX0ZUI3_9ACTN</name>
<keyword evidence="4" id="KW-1185">Reference proteome</keyword>
<dbReference type="Pfam" id="PF04149">
    <property type="entry name" value="DUF397"/>
    <property type="match status" value="2"/>
</dbReference>
<protein>
    <submittedName>
        <fullName evidence="3">DUF397 domain-containing protein</fullName>
    </submittedName>
</protein>
<evidence type="ECO:0000259" key="2">
    <source>
        <dbReference type="Pfam" id="PF04149"/>
    </source>
</evidence>
<proteinExistence type="predicted"/>
<dbReference type="EMBL" id="JAATEJ010000032">
    <property type="protein sequence ID" value="NJP47675.1"/>
    <property type="molecule type" value="Genomic_DNA"/>
</dbReference>
<dbReference type="InterPro" id="IPR007278">
    <property type="entry name" value="DUF397"/>
</dbReference>
<evidence type="ECO:0000256" key="1">
    <source>
        <dbReference type="SAM" id="MobiDB-lite"/>
    </source>
</evidence>